<evidence type="ECO:0000313" key="2">
    <source>
        <dbReference type="EMBL" id="NYH23980.1"/>
    </source>
</evidence>
<protein>
    <recommendedName>
        <fullName evidence="1">PLL-like beta propeller domain-containing protein</fullName>
    </recommendedName>
</protein>
<evidence type="ECO:0000313" key="3">
    <source>
        <dbReference type="Proteomes" id="UP000540929"/>
    </source>
</evidence>
<dbReference type="SUPFAM" id="SSF89372">
    <property type="entry name" value="Fucose-specific lectin"/>
    <property type="match status" value="1"/>
</dbReference>
<dbReference type="Proteomes" id="UP000540929">
    <property type="component" value="Unassembled WGS sequence"/>
</dbReference>
<proteinExistence type="predicted"/>
<sequence length="373" mass="38805">MTTVGELHTKNLEAMVPAASSTWTSLGGAFRGIAAPVYYGGSLYAFTRNTDNTLGMCTVTSPTSGSWMQLGGQLTNSPASAISPNGTLGVLGLMQGNVVEINYVNPFQGTQTGFSNFAGGTPSGVSWSGAPVMTVNSNNRLEAFMLDGNGNMWHTYQTSVGTNPTWSNWSVLGSTFLVGASFQVFLNTNTGALQAVAIGTNNQIYQMTQYQGGGRDGWSAPALVGTLPSVAPQFTLGTAAAFNPGTSYSVFSGFNSQSGVSANPLMYSSGSYSNGTWVNLTLADSPITTSAPLMLSNSGTPQLIYQSQTNPGQVVLLSQNTASTSFWKGQQQVGTASGDLSGQMSGVINAGNVALFQCGQSKGQLYFINYLPS</sequence>
<reference evidence="2 3" key="1">
    <citation type="submission" date="2020-07" db="EMBL/GenBank/DDBJ databases">
        <title>Exploring microbial biodiversity for novel pathways involved in the catabolism of aromatic compounds derived from lignin.</title>
        <authorList>
            <person name="Elkins J."/>
        </authorList>
    </citation>
    <scope>NUCLEOTIDE SEQUENCE [LARGE SCALE GENOMIC DNA]</scope>
    <source>
        <strain evidence="2 3">H2C3C</strain>
    </source>
</reference>
<dbReference type="Pfam" id="PF26607">
    <property type="entry name" value="DUF8189"/>
    <property type="match status" value="1"/>
</dbReference>
<dbReference type="AlphaFoldDB" id="A0A7Y9WN56"/>
<gene>
    <name evidence="2" type="ORF">GGD40_003459</name>
</gene>
<evidence type="ECO:0000259" key="1">
    <source>
        <dbReference type="Pfam" id="PF26607"/>
    </source>
</evidence>
<dbReference type="InterPro" id="IPR058502">
    <property type="entry name" value="PLL-like_beta-prop"/>
</dbReference>
<keyword evidence="3" id="KW-1185">Reference proteome</keyword>
<dbReference type="RefSeq" id="WP_179744349.1">
    <property type="nucleotide sequence ID" value="NZ_JACCAS010000001.1"/>
</dbReference>
<accession>A0A7Y9WN56</accession>
<name>A0A7Y9WN56_9BURK</name>
<organism evidence="2 3">
    <name type="scientific">Paraburkholderia bryophila</name>
    <dbReference type="NCBI Taxonomy" id="420952"/>
    <lineage>
        <taxon>Bacteria</taxon>
        <taxon>Pseudomonadati</taxon>
        <taxon>Pseudomonadota</taxon>
        <taxon>Betaproteobacteria</taxon>
        <taxon>Burkholderiales</taxon>
        <taxon>Burkholderiaceae</taxon>
        <taxon>Paraburkholderia</taxon>
    </lineage>
</organism>
<feature type="domain" description="PLL-like beta propeller" evidence="1">
    <location>
        <begin position="114"/>
        <end position="228"/>
    </location>
</feature>
<comment type="caution">
    <text evidence="2">The sequence shown here is derived from an EMBL/GenBank/DDBJ whole genome shotgun (WGS) entry which is preliminary data.</text>
</comment>
<dbReference type="EMBL" id="JACCAS010000001">
    <property type="protein sequence ID" value="NYH23980.1"/>
    <property type="molecule type" value="Genomic_DNA"/>
</dbReference>